<comment type="similarity">
    <text evidence="2 6">Belongs to the RER1 family.</text>
</comment>
<evidence type="ECO:0000313" key="8">
    <source>
        <dbReference type="EMBL" id="KAL3235257.1"/>
    </source>
</evidence>
<proteinExistence type="inferred from homology"/>
<evidence type="ECO:0000313" key="9">
    <source>
        <dbReference type="Proteomes" id="UP001623330"/>
    </source>
</evidence>
<dbReference type="InterPro" id="IPR004932">
    <property type="entry name" value="Rer1"/>
</dbReference>
<evidence type="ECO:0000256" key="4">
    <source>
        <dbReference type="ARBA" id="ARBA00022989"/>
    </source>
</evidence>
<keyword evidence="3 7" id="KW-0812">Transmembrane</keyword>
<dbReference type="PANTHER" id="PTHR10743:SF0">
    <property type="entry name" value="PROTEIN RER1"/>
    <property type="match status" value="1"/>
</dbReference>
<feature type="transmembrane region" description="Helical" evidence="7">
    <location>
        <begin position="141"/>
        <end position="158"/>
    </location>
</feature>
<reference evidence="8 9" key="1">
    <citation type="submission" date="2024-05" db="EMBL/GenBank/DDBJ databases">
        <title>Long read based assembly of the Candida bracarensis genome reveals expanded adhesin content.</title>
        <authorList>
            <person name="Marcet-Houben M."/>
            <person name="Ksiezopolska E."/>
            <person name="Gabaldon T."/>
        </authorList>
    </citation>
    <scope>NUCLEOTIDE SEQUENCE [LARGE SCALE GENOMIC DNA]</scope>
    <source>
        <strain evidence="8 9">CBM6</strain>
    </source>
</reference>
<dbReference type="PIRSF" id="PIRSF016013">
    <property type="entry name" value="AtER_Rer1p"/>
    <property type="match status" value="1"/>
</dbReference>
<dbReference type="PANTHER" id="PTHR10743">
    <property type="entry name" value="PROTEIN RER1"/>
    <property type="match status" value="1"/>
</dbReference>
<keyword evidence="5 6" id="KW-0472">Membrane</keyword>
<dbReference type="Pfam" id="PF03248">
    <property type="entry name" value="Rer1"/>
    <property type="match status" value="1"/>
</dbReference>
<evidence type="ECO:0000256" key="6">
    <source>
        <dbReference type="PIRNR" id="PIRNR016013"/>
    </source>
</evidence>
<protein>
    <recommendedName>
        <fullName evidence="6">Protein RER1</fullName>
    </recommendedName>
</protein>
<comment type="function">
    <text evidence="6">Involved in the retrieval of endoplasmic reticulum membrane proteins from the early Golgi compartment.</text>
</comment>
<gene>
    <name evidence="8" type="ORF">RNJ44_00016</name>
</gene>
<accession>A0ABR4P188</accession>
<comment type="caution">
    <text evidence="8">The sequence shown here is derived from an EMBL/GenBank/DDBJ whole genome shotgun (WGS) entry which is preliminary data.</text>
</comment>
<comment type="subcellular location">
    <subcellularLocation>
        <location evidence="1">Membrane</location>
        <topology evidence="1">Multi-pass membrane protein</topology>
    </subcellularLocation>
</comment>
<name>A0ABR4P188_9SACH</name>
<keyword evidence="9" id="KW-1185">Reference proteome</keyword>
<feature type="transmembrane region" description="Helical" evidence="7">
    <location>
        <begin position="60"/>
        <end position="79"/>
    </location>
</feature>
<evidence type="ECO:0000256" key="2">
    <source>
        <dbReference type="ARBA" id="ARBA00006070"/>
    </source>
</evidence>
<dbReference type="Proteomes" id="UP001623330">
    <property type="component" value="Unassembled WGS sequence"/>
</dbReference>
<evidence type="ECO:0000256" key="1">
    <source>
        <dbReference type="ARBA" id="ARBA00004141"/>
    </source>
</evidence>
<evidence type="ECO:0000256" key="5">
    <source>
        <dbReference type="ARBA" id="ARBA00023136"/>
    </source>
</evidence>
<feature type="transmembrane region" description="Helical" evidence="7">
    <location>
        <begin position="38"/>
        <end position="54"/>
    </location>
</feature>
<evidence type="ECO:0000256" key="7">
    <source>
        <dbReference type="SAM" id="Phobius"/>
    </source>
</evidence>
<sequence length="184" mass="21960">MDTDYEQAESSNPVVAAIRKYQNMYQMYLDRATPFMKERWAAVVVLIIIFLLRVTLAQGWYVVCYALGIFILNQLLAFLTPKFDVSLQQDEENSSLEAGEKSEEFRPFIRRLPEFKFWHNCVRAVVLSLFLSIFRIFDIPVFWPILLVYFIVLFFFAMRRQIQHMIKYKYIPLDIGKKKYRGKN</sequence>
<organism evidence="8 9">
    <name type="scientific">Nakaseomyces bracarensis</name>
    <dbReference type="NCBI Taxonomy" id="273131"/>
    <lineage>
        <taxon>Eukaryota</taxon>
        <taxon>Fungi</taxon>
        <taxon>Dikarya</taxon>
        <taxon>Ascomycota</taxon>
        <taxon>Saccharomycotina</taxon>
        <taxon>Saccharomycetes</taxon>
        <taxon>Saccharomycetales</taxon>
        <taxon>Saccharomycetaceae</taxon>
        <taxon>Nakaseomyces</taxon>
    </lineage>
</organism>
<dbReference type="EMBL" id="JBEVYD010000001">
    <property type="protein sequence ID" value="KAL3235257.1"/>
    <property type="molecule type" value="Genomic_DNA"/>
</dbReference>
<evidence type="ECO:0000256" key="3">
    <source>
        <dbReference type="ARBA" id="ARBA00022692"/>
    </source>
</evidence>
<keyword evidence="4 7" id="KW-1133">Transmembrane helix</keyword>